<keyword evidence="6" id="KW-1185">Reference proteome</keyword>
<dbReference type="InterPro" id="IPR004387">
    <property type="entry name" value="Pept_M50_Zn"/>
</dbReference>
<reference evidence="6" key="1">
    <citation type="journal article" date="2019" name="Int. J. Syst. Evol. Microbiol.">
        <title>The Global Catalogue of Microorganisms (GCM) 10K type strain sequencing project: providing services to taxonomists for standard genome sequencing and annotation.</title>
        <authorList>
            <consortium name="The Broad Institute Genomics Platform"/>
            <consortium name="The Broad Institute Genome Sequencing Center for Infectious Disease"/>
            <person name="Wu L."/>
            <person name="Ma J."/>
        </authorList>
    </citation>
    <scope>NUCLEOTIDE SEQUENCE [LARGE SCALE GENOMIC DNA]</scope>
    <source>
        <strain evidence="6">JCM 17759</strain>
    </source>
</reference>
<dbReference type="EMBL" id="BAABGA010000099">
    <property type="protein sequence ID" value="GAA4468735.1"/>
    <property type="molecule type" value="Genomic_DNA"/>
</dbReference>
<feature type="region of interest" description="Disordered" evidence="2">
    <location>
        <begin position="365"/>
        <end position="417"/>
    </location>
</feature>
<feature type="compositionally biased region" description="Low complexity" evidence="2">
    <location>
        <begin position="116"/>
        <end position="126"/>
    </location>
</feature>
<feature type="domain" description="PDZ" evidence="4">
    <location>
        <begin position="60"/>
        <end position="133"/>
    </location>
</feature>
<feature type="compositionally biased region" description="Basic and acidic residues" evidence="2">
    <location>
        <begin position="30"/>
        <end position="39"/>
    </location>
</feature>
<accession>A0ABP8NKB6</accession>
<dbReference type="Pfam" id="PF13180">
    <property type="entry name" value="PDZ_2"/>
    <property type="match status" value="2"/>
</dbReference>
<comment type="cofactor">
    <cofactor evidence="1">
        <name>Zn(2+)</name>
        <dbReference type="ChEBI" id="CHEBI:29105"/>
    </cofactor>
</comment>
<protein>
    <recommendedName>
        <fullName evidence="4">PDZ domain-containing protein</fullName>
    </recommendedName>
</protein>
<dbReference type="CDD" id="cd06779">
    <property type="entry name" value="cpPDZ_Deg_HtrA-like"/>
    <property type="match status" value="1"/>
</dbReference>
<evidence type="ECO:0000256" key="1">
    <source>
        <dbReference type="ARBA" id="ARBA00001947"/>
    </source>
</evidence>
<dbReference type="PROSITE" id="PS50106">
    <property type="entry name" value="PDZ"/>
    <property type="match status" value="2"/>
</dbReference>
<proteinExistence type="predicted"/>
<sequence>MKMKRFLVAPVLATALTLSTAGVTSAQDNNRNRSDRNSDRTSQASYQDRATDSQKCSICGLTVEKANGNQQGLKIVDIEPNSPADKAGLEKGDFVVSVDGQSIDTPDQLQKQMMQQQRQSSQADVNVRVRRDNRNRQVTLTLDRADRIQNQSGQNNRTDQIRSDANRDKDSQNFADSNDQSNRDQRARDSRDKRNNRQNDDNYSDDQASLGVTLDSNFYGRGAGVRIASVYTNSPAHRAGLKTGDRILKVEGQTVSNAGDVVRRIHQLDPNQSVDLTIMADGEEEELDIQLTSRAETIQRAMVDRRTVGNNGPYNSGFDGYDNSTPIRQGNMTQFSNSPMTGSNESLTQVLAGIRQELQLLRQQVSRLENGNRDRNDNYSSSRDRDRSSQQNRYDNNDDRNGNNADADNENRRRDIR</sequence>
<comment type="caution">
    <text evidence="5">The sequence shown here is derived from an EMBL/GenBank/DDBJ whole genome shotgun (WGS) entry which is preliminary data.</text>
</comment>
<dbReference type="Proteomes" id="UP001500840">
    <property type="component" value="Unassembled WGS sequence"/>
</dbReference>
<dbReference type="SUPFAM" id="SSF50156">
    <property type="entry name" value="PDZ domain-like"/>
    <property type="match status" value="2"/>
</dbReference>
<evidence type="ECO:0000256" key="2">
    <source>
        <dbReference type="SAM" id="MobiDB-lite"/>
    </source>
</evidence>
<feature type="signal peptide" evidence="3">
    <location>
        <begin position="1"/>
        <end position="26"/>
    </location>
</feature>
<gene>
    <name evidence="5" type="ORF">GCM10023156_60120</name>
</gene>
<feature type="region of interest" description="Disordered" evidence="2">
    <location>
        <begin position="23"/>
        <end position="49"/>
    </location>
</feature>
<dbReference type="Gene3D" id="2.30.42.10">
    <property type="match status" value="2"/>
</dbReference>
<feature type="chain" id="PRO_5047045875" description="PDZ domain-containing protein" evidence="3">
    <location>
        <begin position="27"/>
        <end position="417"/>
    </location>
</feature>
<name>A0ABP8NKB6_9BACT</name>
<feature type="compositionally biased region" description="Basic and acidic residues" evidence="2">
    <location>
        <begin position="181"/>
        <end position="200"/>
    </location>
</feature>
<evidence type="ECO:0000259" key="4">
    <source>
        <dbReference type="PROSITE" id="PS50106"/>
    </source>
</evidence>
<keyword evidence="3" id="KW-0732">Signal</keyword>
<dbReference type="PANTHER" id="PTHR42837">
    <property type="entry name" value="REGULATOR OF SIGMA-E PROTEASE RSEP"/>
    <property type="match status" value="1"/>
</dbReference>
<feature type="region of interest" description="Disordered" evidence="2">
    <location>
        <begin position="116"/>
        <end position="209"/>
    </location>
</feature>
<dbReference type="InterPro" id="IPR001478">
    <property type="entry name" value="PDZ"/>
</dbReference>
<dbReference type="RefSeq" id="WP_345327364.1">
    <property type="nucleotide sequence ID" value="NZ_BAABGA010000099.1"/>
</dbReference>
<dbReference type="SMART" id="SM00228">
    <property type="entry name" value="PDZ"/>
    <property type="match status" value="2"/>
</dbReference>
<feature type="compositionally biased region" description="Basic and acidic residues" evidence="2">
    <location>
        <begin position="159"/>
        <end position="171"/>
    </location>
</feature>
<feature type="compositionally biased region" description="Polar residues" evidence="2">
    <location>
        <begin position="148"/>
        <end position="158"/>
    </location>
</feature>
<dbReference type="InterPro" id="IPR036034">
    <property type="entry name" value="PDZ_sf"/>
</dbReference>
<feature type="compositionally biased region" description="Basic and acidic residues" evidence="2">
    <location>
        <begin position="370"/>
        <end position="388"/>
    </location>
</feature>
<evidence type="ECO:0000313" key="6">
    <source>
        <dbReference type="Proteomes" id="UP001500840"/>
    </source>
</evidence>
<evidence type="ECO:0000313" key="5">
    <source>
        <dbReference type="EMBL" id="GAA4468735.1"/>
    </source>
</evidence>
<evidence type="ECO:0000256" key="3">
    <source>
        <dbReference type="SAM" id="SignalP"/>
    </source>
</evidence>
<dbReference type="PANTHER" id="PTHR42837:SF2">
    <property type="entry name" value="MEMBRANE METALLOPROTEASE ARASP2, CHLOROPLASTIC-RELATED"/>
    <property type="match status" value="1"/>
</dbReference>
<organism evidence="5 6">
    <name type="scientific">Novipirellula rosea</name>
    <dbReference type="NCBI Taxonomy" id="1031540"/>
    <lineage>
        <taxon>Bacteria</taxon>
        <taxon>Pseudomonadati</taxon>
        <taxon>Planctomycetota</taxon>
        <taxon>Planctomycetia</taxon>
        <taxon>Pirellulales</taxon>
        <taxon>Pirellulaceae</taxon>
        <taxon>Novipirellula</taxon>
    </lineage>
</organism>
<feature type="domain" description="PDZ" evidence="4">
    <location>
        <begin position="205"/>
        <end position="257"/>
    </location>
</feature>